<dbReference type="SUPFAM" id="SSF53474">
    <property type="entry name" value="alpha/beta-Hydrolases"/>
    <property type="match status" value="1"/>
</dbReference>
<sequence>MSDVEFRTIQNGDINLRVAIQGSGPLILCVHGWPELWYSWRHQMRHFAAMGYTVAAMDVRGYGGSDKPSPVAAYTLAELAGDAAAVIGALSDAPAILFGHDWGAPIVYATAMLHADKVAAVAGLSVPFRPASEVSLLEVARQVFAERFFYMLYFQQANVPEAEFEADIPKALRTTYYSASADAPPGSFTPDKPRDSTFLDGMAYPKLMPDWMSDADLQVYIDAFNEGGFRGPINRYRAQSLDFEASKAAVGVPLAQPACFIGGEVDPVRAMITGMDMYADLEPGYVDLRVNELVPAVGHWLQQEAPEATNAILERFVRSLV</sequence>
<dbReference type="PANTHER" id="PTHR43329">
    <property type="entry name" value="EPOXIDE HYDROLASE"/>
    <property type="match status" value="1"/>
</dbReference>
<gene>
    <name evidence="3" type="ORF">R0135_10530</name>
</gene>
<dbReference type="Proteomes" id="UP001626537">
    <property type="component" value="Chromosome"/>
</dbReference>
<dbReference type="PRINTS" id="PR00412">
    <property type="entry name" value="EPOXHYDRLASE"/>
</dbReference>
<dbReference type="RefSeq" id="WP_407346804.1">
    <property type="nucleotide sequence ID" value="NZ_CP136864.1"/>
</dbReference>
<evidence type="ECO:0000259" key="2">
    <source>
        <dbReference type="Pfam" id="PF00561"/>
    </source>
</evidence>
<dbReference type="Gene3D" id="3.40.50.1820">
    <property type="entry name" value="alpha/beta hydrolase"/>
    <property type="match status" value="1"/>
</dbReference>
<dbReference type="GO" id="GO:0016787">
    <property type="term" value="F:hydrolase activity"/>
    <property type="evidence" value="ECO:0007669"/>
    <property type="project" value="UniProtKB-KW"/>
</dbReference>
<dbReference type="InterPro" id="IPR000639">
    <property type="entry name" value="Epox_hydrolase-like"/>
</dbReference>
<dbReference type="Pfam" id="PF00561">
    <property type="entry name" value="Abhydrolase_1"/>
    <property type="match status" value="1"/>
</dbReference>
<evidence type="ECO:0000256" key="1">
    <source>
        <dbReference type="ARBA" id="ARBA00022801"/>
    </source>
</evidence>
<protein>
    <submittedName>
        <fullName evidence="3">Alpha/beta fold hydrolase</fullName>
    </submittedName>
</protein>
<feature type="domain" description="AB hydrolase-1" evidence="2">
    <location>
        <begin position="25"/>
        <end position="304"/>
    </location>
</feature>
<evidence type="ECO:0000313" key="3">
    <source>
        <dbReference type="EMBL" id="WOJ92222.1"/>
    </source>
</evidence>
<keyword evidence="4" id="KW-1185">Reference proteome</keyword>
<dbReference type="EMBL" id="CP136864">
    <property type="protein sequence ID" value="WOJ92222.1"/>
    <property type="molecule type" value="Genomic_DNA"/>
</dbReference>
<reference evidence="3 4" key="1">
    <citation type="submission" date="2023-10" db="EMBL/GenBank/DDBJ databases">
        <title>Two novel species belonging to the OM43/NOR5 clade.</title>
        <authorList>
            <person name="Park M."/>
        </authorList>
    </citation>
    <scope>NUCLEOTIDE SEQUENCE [LARGE SCALE GENOMIC DNA]</scope>
    <source>
        <strain evidence="3 4">IMCC43200</strain>
    </source>
</reference>
<name>A0ABZ0HZJ4_9GAMM</name>
<evidence type="ECO:0000313" key="4">
    <source>
        <dbReference type="Proteomes" id="UP001626537"/>
    </source>
</evidence>
<organism evidence="3 4">
    <name type="scientific">Congregibacter variabilis</name>
    <dbReference type="NCBI Taxonomy" id="3081200"/>
    <lineage>
        <taxon>Bacteria</taxon>
        <taxon>Pseudomonadati</taxon>
        <taxon>Pseudomonadota</taxon>
        <taxon>Gammaproteobacteria</taxon>
        <taxon>Cellvibrionales</taxon>
        <taxon>Halieaceae</taxon>
        <taxon>Congregibacter</taxon>
    </lineage>
</organism>
<dbReference type="InterPro" id="IPR000073">
    <property type="entry name" value="AB_hydrolase_1"/>
</dbReference>
<keyword evidence="1 3" id="KW-0378">Hydrolase</keyword>
<dbReference type="InterPro" id="IPR029058">
    <property type="entry name" value="AB_hydrolase_fold"/>
</dbReference>
<proteinExistence type="predicted"/>
<accession>A0ABZ0HZJ4</accession>